<keyword evidence="1" id="KW-1133">Transmembrane helix</keyword>
<accession>A0AAE2V9G7</accession>
<evidence type="ECO:0000313" key="3">
    <source>
        <dbReference type="Proteomes" id="UP000634206"/>
    </source>
</evidence>
<evidence type="ECO:0000256" key="1">
    <source>
        <dbReference type="SAM" id="Phobius"/>
    </source>
</evidence>
<protein>
    <submittedName>
        <fullName evidence="2">Uncharacterized protein</fullName>
    </submittedName>
</protein>
<dbReference type="AlphaFoldDB" id="A0AAE2V9G7"/>
<comment type="caution">
    <text evidence="2">The sequence shown here is derived from an EMBL/GenBank/DDBJ whole genome shotgun (WGS) entry which is preliminary data.</text>
</comment>
<evidence type="ECO:0000313" key="2">
    <source>
        <dbReference type="EMBL" id="MBK1855073.1"/>
    </source>
</evidence>
<keyword evidence="1" id="KW-0472">Membrane</keyword>
<proteinExistence type="predicted"/>
<gene>
    <name evidence="2" type="ORF">JIN83_08885</name>
</gene>
<feature type="transmembrane region" description="Helical" evidence="1">
    <location>
        <begin position="9"/>
        <end position="32"/>
    </location>
</feature>
<sequence length="144" mass="16200">MIEIRPQRILVLLTNYRAFLSSVFVFAIWKWILDWPAPWIAFFLIARATYLSFLHYPKLTLQLTGSSLTGPSGPTYQPTTLVLDAELEITTTFGLTIIKGSCGKEIWYREGWYPSKAIDALNRHLSRIRTTTAASTEAATGNAS</sequence>
<dbReference type="EMBL" id="JAENIG010000005">
    <property type="protein sequence ID" value="MBK1855073.1"/>
    <property type="molecule type" value="Genomic_DNA"/>
</dbReference>
<feature type="transmembrane region" description="Helical" evidence="1">
    <location>
        <begin position="38"/>
        <end position="56"/>
    </location>
</feature>
<keyword evidence="1" id="KW-0812">Transmembrane</keyword>
<dbReference type="RefSeq" id="WP_309489685.1">
    <property type="nucleotide sequence ID" value="NZ_JAENIG010000005.1"/>
</dbReference>
<organism evidence="2 3">
    <name type="scientific">Oceaniferula flava</name>
    <dbReference type="NCBI Taxonomy" id="2800421"/>
    <lineage>
        <taxon>Bacteria</taxon>
        <taxon>Pseudomonadati</taxon>
        <taxon>Verrucomicrobiota</taxon>
        <taxon>Verrucomicrobiia</taxon>
        <taxon>Verrucomicrobiales</taxon>
        <taxon>Verrucomicrobiaceae</taxon>
        <taxon>Oceaniferula</taxon>
    </lineage>
</organism>
<name>A0AAE2V9G7_9BACT</name>
<reference evidence="2" key="1">
    <citation type="submission" date="2021-01" db="EMBL/GenBank/DDBJ databases">
        <title>Modified the classification status of verrucomicrobia.</title>
        <authorList>
            <person name="Feng X."/>
        </authorList>
    </citation>
    <scope>NUCLEOTIDE SEQUENCE</scope>
    <source>
        <strain evidence="2">5K15</strain>
    </source>
</reference>
<dbReference type="Proteomes" id="UP000634206">
    <property type="component" value="Unassembled WGS sequence"/>
</dbReference>
<keyword evidence="3" id="KW-1185">Reference proteome</keyword>